<proteinExistence type="inferred from homology"/>
<dbReference type="RefSeq" id="WP_020510402.1">
    <property type="nucleotide sequence ID" value="NZ_JBIAZU010000002.1"/>
</dbReference>
<evidence type="ECO:0000256" key="8">
    <source>
        <dbReference type="ARBA" id="ARBA00023098"/>
    </source>
</evidence>
<dbReference type="PANTHER" id="PTHR31650">
    <property type="entry name" value="O-ACYLTRANSFERASE (WSD1-LIKE) FAMILY PROTEIN"/>
    <property type="match status" value="1"/>
</dbReference>
<protein>
    <recommendedName>
        <fullName evidence="4">diacylglycerol O-acyltransferase</fullName>
        <ecNumber evidence="4">2.3.1.20</ecNumber>
    </recommendedName>
</protein>
<evidence type="ECO:0000256" key="6">
    <source>
        <dbReference type="ARBA" id="ARBA00022679"/>
    </source>
</evidence>
<name>A0ABW6WBC0_9ACTN</name>
<reference evidence="13 14" key="1">
    <citation type="submission" date="2024-10" db="EMBL/GenBank/DDBJ databases">
        <title>The Natural Products Discovery Center: Release of the First 8490 Sequenced Strains for Exploring Actinobacteria Biosynthetic Diversity.</title>
        <authorList>
            <person name="Kalkreuter E."/>
            <person name="Kautsar S.A."/>
            <person name="Yang D."/>
            <person name="Bader C.D."/>
            <person name="Teijaro C.N."/>
            <person name="Fluegel L."/>
            <person name="Davis C.M."/>
            <person name="Simpson J.R."/>
            <person name="Lauterbach L."/>
            <person name="Steele A.D."/>
            <person name="Gui C."/>
            <person name="Meng S."/>
            <person name="Li G."/>
            <person name="Viehrig K."/>
            <person name="Ye F."/>
            <person name="Su P."/>
            <person name="Kiefer A.F."/>
            <person name="Nichols A."/>
            <person name="Cepeda A.J."/>
            <person name="Yan W."/>
            <person name="Fan B."/>
            <person name="Jiang Y."/>
            <person name="Adhikari A."/>
            <person name="Zheng C.-J."/>
            <person name="Schuster L."/>
            <person name="Cowan T.M."/>
            <person name="Smanski M.J."/>
            <person name="Chevrette M.G."/>
            <person name="De Carvalho L.P.S."/>
            <person name="Shen B."/>
        </authorList>
    </citation>
    <scope>NUCLEOTIDE SEQUENCE [LARGE SCALE GENOMIC DNA]</scope>
    <source>
        <strain evidence="13 14">NPDC000087</strain>
    </source>
</reference>
<keyword evidence="9" id="KW-0012">Acyltransferase</keyword>
<evidence type="ECO:0000256" key="7">
    <source>
        <dbReference type="ARBA" id="ARBA00022798"/>
    </source>
</evidence>
<evidence type="ECO:0000256" key="10">
    <source>
        <dbReference type="ARBA" id="ARBA00048109"/>
    </source>
</evidence>
<evidence type="ECO:0000259" key="11">
    <source>
        <dbReference type="Pfam" id="PF03007"/>
    </source>
</evidence>
<dbReference type="SUPFAM" id="SSF52777">
    <property type="entry name" value="CoA-dependent acyltransferases"/>
    <property type="match status" value="1"/>
</dbReference>
<dbReference type="EMBL" id="JBIAZU010000002">
    <property type="protein sequence ID" value="MFF5290607.1"/>
    <property type="molecule type" value="Genomic_DNA"/>
</dbReference>
<keyword evidence="14" id="KW-1185">Reference proteome</keyword>
<feature type="domain" description="O-acyltransferase WSD1-like N-terminal" evidence="11">
    <location>
        <begin position="13"/>
        <end position="262"/>
    </location>
</feature>
<gene>
    <name evidence="13" type="ORF">ACFY35_14270</name>
</gene>
<keyword evidence="5" id="KW-0444">Lipid biosynthesis</keyword>
<evidence type="ECO:0000256" key="5">
    <source>
        <dbReference type="ARBA" id="ARBA00022516"/>
    </source>
</evidence>
<evidence type="ECO:0000313" key="13">
    <source>
        <dbReference type="EMBL" id="MFF5290607.1"/>
    </source>
</evidence>
<dbReference type="Pfam" id="PF06974">
    <property type="entry name" value="WS_DGAT_C"/>
    <property type="match status" value="1"/>
</dbReference>
<dbReference type="Proteomes" id="UP001602245">
    <property type="component" value="Unassembled WGS sequence"/>
</dbReference>
<comment type="pathway">
    <text evidence="2">Lipid metabolism.</text>
</comment>
<comment type="catalytic activity">
    <reaction evidence="10">
        <text>an acyl-CoA + a 1,2-diacyl-sn-glycerol = a triacyl-sn-glycerol + CoA</text>
        <dbReference type="Rhea" id="RHEA:10868"/>
        <dbReference type="ChEBI" id="CHEBI:17815"/>
        <dbReference type="ChEBI" id="CHEBI:57287"/>
        <dbReference type="ChEBI" id="CHEBI:58342"/>
        <dbReference type="ChEBI" id="CHEBI:64615"/>
        <dbReference type="EC" id="2.3.1.20"/>
    </reaction>
</comment>
<dbReference type="PANTHER" id="PTHR31650:SF1">
    <property type="entry name" value="WAX ESTER SYNTHASE_DIACYLGLYCEROL ACYLTRANSFERASE 4-RELATED"/>
    <property type="match status" value="1"/>
</dbReference>
<evidence type="ECO:0000313" key="14">
    <source>
        <dbReference type="Proteomes" id="UP001602245"/>
    </source>
</evidence>
<dbReference type="InterPro" id="IPR004255">
    <property type="entry name" value="O-acyltransferase_WSD1_N"/>
</dbReference>
<evidence type="ECO:0000256" key="1">
    <source>
        <dbReference type="ARBA" id="ARBA00004771"/>
    </source>
</evidence>
<evidence type="ECO:0000256" key="2">
    <source>
        <dbReference type="ARBA" id="ARBA00005189"/>
    </source>
</evidence>
<sequence length="450" mass="47309">MTGTVPIDRANDADRVFLAMDRGPVPEQFGVVLVLGRALTVADCARLLSERAVTVPRLRQRLVRTPPGCGGPVWADDPAFDPRRHLATIRWPAPGDDRELAGVVLPEVLRPLPRDRPLWRAVLIEGRPGGGCALALIAHHVLSDGLGGLAMLGRLVDGAPPAAAPPLLPASATSPGAASPRPGTRRLAADAWHSRFVALRSAPARLRRLRTAMGAGGGLRPARVPDCSLLGVTGAHRRAVVVRVSLPALRDAAHRWDAGVNAALLVAVAEALRRLLDRRGETVSRVTMAVPVGTPRPPGETAGNAVTPLVVTVPATGPRSQRLARVAAEIRRRRAEAAGPAPVTVLGGAFRLLAALGAYRWYMTRQRRLHTLVSHVRGPAAPVCLGGAPVRDMIPIVVGGASNVTVMFVALSYLDSLTVTVVADPDRCPDLDALATLLSAELATLARAAD</sequence>
<organism evidence="13 14">
    <name type="scientific">Paractinoplanes globisporus</name>
    <dbReference type="NCBI Taxonomy" id="113565"/>
    <lineage>
        <taxon>Bacteria</taxon>
        <taxon>Bacillati</taxon>
        <taxon>Actinomycetota</taxon>
        <taxon>Actinomycetes</taxon>
        <taxon>Micromonosporales</taxon>
        <taxon>Micromonosporaceae</taxon>
        <taxon>Paractinoplanes</taxon>
    </lineage>
</organism>
<keyword evidence="6" id="KW-0808">Transferase</keyword>
<dbReference type="EC" id="2.3.1.20" evidence="4"/>
<feature type="domain" description="O-acyltransferase WSD1 C-terminal" evidence="12">
    <location>
        <begin position="303"/>
        <end position="445"/>
    </location>
</feature>
<evidence type="ECO:0000256" key="3">
    <source>
        <dbReference type="ARBA" id="ARBA00009587"/>
    </source>
</evidence>
<comment type="caution">
    <text evidence="13">The sequence shown here is derived from an EMBL/GenBank/DDBJ whole genome shotgun (WGS) entry which is preliminary data.</text>
</comment>
<keyword evidence="8" id="KW-0443">Lipid metabolism</keyword>
<dbReference type="InterPro" id="IPR045034">
    <property type="entry name" value="O-acyltransferase_WSD1-like"/>
</dbReference>
<evidence type="ECO:0000256" key="4">
    <source>
        <dbReference type="ARBA" id="ARBA00013244"/>
    </source>
</evidence>
<accession>A0ABW6WBC0</accession>
<dbReference type="Pfam" id="PF03007">
    <property type="entry name" value="WS_DGAT_cat"/>
    <property type="match status" value="1"/>
</dbReference>
<evidence type="ECO:0000256" key="9">
    <source>
        <dbReference type="ARBA" id="ARBA00023315"/>
    </source>
</evidence>
<comment type="similarity">
    <text evidence="3">Belongs to the long-chain O-acyltransferase family.</text>
</comment>
<keyword evidence="7" id="KW-0319">Glycerol metabolism</keyword>
<evidence type="ECO:0000259" key="12">
    <source>
        <dbReference type="Pfam" id="PF06974"/>
    </source>
</evidence>
<dbReference type="InterPro" id="IPR009721">
    <property type="entry name" value="O-acyltransferase_WSD1_C"/>
</dbReference>
<comment type="pathway">
    <text evidence="1">Glycerolipid metabolism; triacylglycerol biosynthesis.</text>
</comment>